<dbReference type="Proteomes" id="UP001148786">
    <property type="component" value="Unassembled WGS sequence"/>
</dbReference>
<evidence type="ECO:0000313" key="1">
    <source>
        <dbReference type="EMBL" id="KAJ3496218.1"/>
    </source>
</evidence>
<dbReference type="OrthoDB" id="3053868at2759"/>
<gene>
    <name evidence="1" type="ORF">NLJ89_g10515</name>
</gene>
<comment type="caution">
    <text evidence="1">The sequence shown here is derived from an EMBL/GenBank/DDBJ whole genome shotgun (WGS) entry which is preliminary data.</text>
</comment>
<evidence type="ECO:0000313" key="2">
    <source>
        <dbReference type="Proteomes" id="UP001148786"/>
    </source>
</evidence>
<proteinExistence type="predicted"/>
<organism evidence="1 2">
    <name type="scientific">Agrocybe chaxingu</name>
    <dbReference type="NCBI Taxonomy" id="84603"/>
    <lineage>
        <taxon>Eukaryota</taxon>
        <taxon>Fungi</taxon>
        <taxon>Dikarya</taxon>
        <taxon>Basidiomycota</taxon>
        <taxon>Agaricomycotina</taxon>
        <taxon>Agaricomycetes</taxon>
        <taxon>Agaricomycetidae</taxon>
        <taxon>Agaricales</taxon>
        <taxon>Agaricineae</taxon>
        <taxon>Strophariaceae</taxon>
        <taxon>Agrocybe</taxon>
    </lineage>
</organism>
<dbReference type="EMBL" id="JANKHO010001962">
    <property type="protein sequence ID" value="KAJ3496218.1"/>
    <property type="molecule type" value="Genomic_DNA"/>
</dbReference>
<protein>
    <submittedName>
        <fullName evidence="1">Uncharacterized protein</fullName>
    </submittedName>
</protein>
<name>A0A9W8JY11_9AGAR</name>
<reference evidence="1" key="1">
    <citation type="submission" date="2022-07" db="EMBL/GenBank/DDBJ databases">
        <title>Genome Sequence of Agrocybe chaxingu.</title>
        <authorList>
            <person name="Buettner E."/>
        </authorList>
    </citation>
    <scope>NUCLEOTIDE SEQUENCE</scope>
    <source>
        <strain evidence="1">MP-N11</strain>
    </source>
</reference>
<keyword evidence="2" id="KW-1185">Reference proteome</keyword>
<sequence length="385" mass="43400">MVQVPKTSHLKSALRHVFMKISSEWPPQVWERADYTKAWMSVASCHSFTILLKHHAKILWNKATNSQDIPMANKLQELVDELEADSICQAIYANYSSPKKMAVFLDGEQSGPTKNSKFSEGFKVCLERAQKHRKEIDAIERDGAWHRRHAIYVGLEKIKTSELRRLDKKFLVETMEIASQGLECGELESHNFVVLERETNRICAPTNGKVQSFIFWTKSGPDDDTLTPEKIFGGIVYNASGFLQGRPDNSDQELSEESLYATAADEESCEYALLKKTILDRPRIITEGTLVKGGGIHSVYGALYQPKLPSILDDYEVLPDNKMNLGEAQMLIQAQNEAFLNGFLPTFAQRRLVSCSNRGKSSQPSGIAKIINICRTELYCISTCR</sequence>
<accession>A0A9W8JY11</accession>
<dbReference type="AlphaFoldDB" id="A0A9W8JY11"/>